<dbReference type="InterPro" id="IPR036117">
    <property type="entry name" value="DhaL_dom_sf"/>
</dbReference>
<dbReference type="Gene3D" id="1.25.40.340">
    <property type="match status" value="1"/>
</dbReference>
<evidence type="ECO:0000313" key="5">
    <source>
        <dbReference type="EMBL" id="GAA2598152.1"/>
    </source>
</evidence>
<reference evidence="5 6" key="1">
    <citation type="journal article" date="2019" name="Int. J. Syst. Evol. Microbiol.">
        <title>The Global Catalogue of Microorganisms (GCM) 10K type strain sequencing project: providing services to taxonomists for standard genome sequencing and annotation.</title>
        <authorList>
            <consortium name="The Broad Institute Genomics Platform"/>
            <consortium name="The Broad Institute Genome Sequencing Center for Infectious Disease"/>
            <person name="Wu L."/>
            <person name="Ma J."/>
        </authorList>
    </citation>
    <scope>NUCLEOTIDE SEQUENCE [LARGE SCALE GENOMIC DNA]</scope>
    <source>
        <strain evidence="5 6">JCM 16373</strain>
    </source>
</reference>
<dbReference type="InterPro" id="IPR004007">
    <property type="entry name" value="DhaL_dom"/>
</dbReference>
<dbReference type="SMART" id="SM01120">
    <property type="entry name" value="Dak2"/>
    <property type="match status" value="1"/>
</dbReference>
<evidence type="ECO:0000256" key="2">
    <source>
        <dbReference type="ARBA" id="ARBA00022777"/>
    </source>
</evidence>
<dbReference type="RefSeq" id="WP_344562457.1">
    <property type="nucleotide sequence ID" value="NZ_BAAARJ010000003.1"/>
</dbReference>
<evidence type="ECO:0000259" key="4">
    <source>
        <dbReference type="PROSITE" id="PS51480"/>
    </source>
</evidence>
<accession>A0ABN3PS12</accession>
<proteinExistence type="predicted"/>
<gene>
    <name evidence="5" type="primary">dhaL_1</name>
    <name evidence="5" type="ORF">GCM10009863_09400</name>
</gene>
<dbReference type="SUPFAM" id="SSF101473">
    <property type="entry name" value="DhaL-like"/>
    <property type="match status" value="1"/>
</dbReference>
<evidence type="ECO:0000256" key="1">
    <source>
        <dbReference type="ARBA" id="ARBA00022679"/>
    </source>
</evidence>
<keyword evidence="6" id="KW-1185">Reference proteome</keyword>
<evidence type="ECO:0000256" key="3">
    <source>
        <dbReference type="SAM" id="MobiDB-lite"/>
    </source>
</evidence>
<dbReference type="PANTHER" id="PTHR28629">
    <property type="entry name" value="TRIOKINASE/FMN CYCLASE"/>
    <property type="match status" value="1"/>
</dbReference>
<dbReference type="PANTHER" id="PTHR28629:SF4">
    <property type="entry name" value="TRIOKINASE_FMN CYCLASE"/>
    <property type="match status" value="1"/>
</dbReference>
<feature type="domain" description="DhaL" evidence="4">
    <location>
        <begin position="3"/>
        <end position="206"/>
    </location>
</feature>
<keyword evidence="1" id="KW-0808">Transferase</keyword>
<dbReference type="Pfam" id="PF02734">
    <property type="entry name" value="Dak2"/>
    <property type="match status" value="1"/>
</dbReference>
<name>A0ABN3PS12_9ACTN</name>
<dbReference type="PROSITE" id="PS51480">
    <property type="entry name" value="DHAL"/>
    <property type="match status" value="1"/>
</dbReference>
<dbReference type="EMBL" id="BAAARJ010000003">
    <property type="protein sequence ID" value="GAA2598152.1"/>
    <property type="molecule type" value="Genomic_DNA"/>
</dbReference>
<organism evidence="5 6">
    <name type="scientific">Streptomyces axinellae</name>
    <dbReference type="NCBI Taxonomy" id="552788"/>
    <lineage>
        <taxon>Bacteria</taxon>
        <taxon>Bacillati</taxon>
        <taxon>Actinomycetota</taxon>
        <taxon>Actinomycetes</taxon>
        <taxon>Kitasatosporales</taxon>
        <taxon>Streptomycetaceae</taxon>
        <taxon>Streptomyces</taxon>
    </lineage>
</organism>
<comment type="caution">
    <text evidence="5">The sequence shown here is derived from an EMBL/GenBank/DDBJ whole genome shotgun (WGS) entry which is preliminary data.</text>
</comment>
<evidence type="ECO:0000313" key="6">
    <source>
        <dbReference type="Proteomes" id="UP001501447"/>
    </source>
</evidence>
<feature type="region of interest" description="Disordered" evidence="3">
    <location>
        <begin position="93"/>
        <end position="112"/>
    </location>
</feature>
<sequence>MTSDQRLVLIDYARTAHAAHDTLTTLDQLAGDGDFGDNLCEGLDRVVAELEARPGEPPFAVAARVFLDEVGGTSGPLLGLLFQELARALANGDDHAEGGGEAEGGGDADDDAAWRSGIREGLAAIQRVGEAEPGDRTMVDALSPAREALEAGADAREVALAALAGAQATAALRARRGRASYVGERAVGAPDPGALGVALLFWSRAQAAGLPAGELTGHLAAARPPQDPPAPG</sequence>
<keyword evidence="2 5" id="KW-0418">Kinase</keyword>
<dbReference type="GO" id="GO:0016301">
    <property type="term" value="F:kinase activity"/>
    <property type="evidence" value="ECO:0007669"/>
    <property type="project" value="UniProtKB-KW"/>
</dbReference>
<protein>
    <submittedName>
        <fullName evidence="5">Dihydroxyacetone kinase subunit DhaL</fullName>
    </submittedName>
</protein>
<dbReference type="InterPro" id="IPR050861">
    <property type="entry name" value="Dihydroxyacetone_Kinase"/>
</dbReference>
<dbReference type="Proteomes" id="UP001501447">
    <property type="component" value="Unassembled WGS sequence"/>
</dbReference>